<comment type="caution">
    <text evidence="2">The sequence shown here is derived from an EMBL/GenBank/DDBJ whole genome shotgun (WGS) entry which is preliminary data.</text>
</comment>
<proteinExistence type="predicted"/>
<dbReference type="AlphaFoldDB" id="A0AAD5QVV7"/>
<evidence type="ECO:0000256" key="1">
    <source>
        <dbReference type="SAM" id="Phobius"/>
    </source>
</evidence>
<keyword evidence="1" id="KW-1133">Transmembrane helix</keyword>
<keyword evidence="3" id="KW-1185">Reference proteome</keyword>
<feature type="transmembrane region" description="Helical" evidence="1">
    <location>
        <begin position="34"/>
        <end position="53"/>
    </location>
</feature>
<gene>
    <name evidence="2" type="ORF">KIN20_023172</name>
</gene>
<evidence type="ECO:0000313" key="2">
    <source>
        <dbReference type="EMBL" id="KAJ1363327.1"/>
    </source>
</evidence>
<dbReference type="EMBL" id="JAHQIW010004666">
    <property type="protein sequence ID" value="KAJ1363327.1"/>
    <property type="molecule type" value="Genomic_DNA"/>
</dbReference>
<accession>A0AAD5QVV7</accession>
<name>A0AAD5QVV7_PARTN</name>
<sequence length="98" mass="11103">MGSLTCVNPFGIFQDFLADCFYKYGLFISKHPRAFAIGPLVLTCILATGLLNVKMELICFTHAGIYGLRQELTYEGKISSYQNAEQIYFRKHDIDVGR</sequence>
<evidence type="ECO:0000313" key="3">
    <source>
        <dbReference type="Proteomes" id="UP001196413"/>
    </source>
</evidence>
<organism evidence="2 3">
    <name type="scientific">Parelaphostrongylus tenuis</name>
    <name type="common">Meningeal worm</name>
    <dbReference type="NCBI Taxonomy" id="148309"/>
    <lineage>
        <taxon>Eukaryota</taxon>
        <taxon>Metazoa</taxon>
        <taxon>Ecdysozoa</taxon>
        <taxon>Nematoda</taxon>
        <taxon>Chromadorea</taxon>
        <taxon>Rhabditida</taxon>
        <taxon>Rhabditina</taxon>
        <taxon>Rhabditomorpha</taxon>
        <taxon>Strongyloidea</taxon>
        <taxon>Metastrongylidae</taxon>
        <taxon>Parelaphostrongylus</taxon>
    </lineage>
</organism>
<keyword evidence="1" id="KW-0472">Membrane</keyword>
<reference evidence="2" key="1">
    <citation type="submission" date="2021-06" db="EMBL/GenBank/DDBJ databases">
        <title>Parelaphostrongylus tenuis whole genome reference sequence.</title>
        <authorList>
            <person name="Garwood T.J."/>
            <person name="Larsen P.A."/>
            <person name="Fountain-Jones N.M."/>
            <person name="Garbe J.R."/>
            <person name="Macchietto M.G."/>
            <person name="Kania S.A."/>
            <person name="Gerhold R.W."/>
            <person name="Richards J.E."/>
            <person name="Wolf T.M."/>
        </authorList>
    </citation>
    <scope>NUCLEOTIDE SEQUENCE</scope>
    <source>
        <strain evidence="2">MNPRO001-30</strain>
        <tissue evidence="2">Meninges</tissue>
    </source>
</reference>
<dbReference type="Proteomes" id="UP001196413">
    <property type="component" value="Unassembled WGS sequence"/>
</dbReference>
<protein>
    <submittedName>
        <fullName evidence="2">Uncharacterized protein</fullName>
    </submittedName>
</protein>
<keyword evidence="1" id="KW-0812">Transmembrane</keyword>